<dbReference type="AlphaFoldDB" id="A0A328FKZ6"/>
<evidence type="ECO:0000256" key="2">
    <source>
        <dbReference type="ARBA" id="ARBA00022723"/>
    </source>
</evidence>
<sequence length="342" mass="38111">MTTEERLGMQTEITIADTIVKPGTRATIHIPVPRLYTHTPMTMPIHVIHGKRSGPTLFISSVVHGDEIIGIEIIRRLLGLKKLNQLKGTLLAVPVVNVYAFIHNSRYSPDRRDLNRYFPGSEKGSLTSRLANAFMKEIVQRCDYGIDLHAGSNHRENLPQIRVNFDDEQAMEMARAFQVPAIINAKIRDGSLRHAAFDKNVSTVLYEAGEALRFDEVAIKAGVRGITATMTIIGMLSRPARKKKIIETLFVEDSYWVRAPASGILHMEKPLGSRITKNTRIGFIADPFGGDEIEVFSDVSGMVIGRLNLPLVHQGDAIIHIASVEKLKMITPVISDFKEELE</sequence>
<reference evidence="7 8" key="1">
    <citation type="submission" date="2018-06" db="EMBL/GenBank/DDBJ databases">
        <title>Complete Genome Sequence of Desulfobacter hydrogenophilus (DSM3380).</title>
        <authorList>
            <person name="Marietou A."/>
            <person name="Schreiber L."/>
            <person name="Marshall I."/>
            <person name="Jorgensen B."/>
        </authorList>
    </citation>
    <scope>NUCLEOTIDE SEQUENCE [LARGE SCALE GENOMIC DNA]</scope>
    <source>
        <strain evidence="7 8">DSM 3380</strain>
    </source>
</reference>
<proteinExistence type="predicted"/>
<accession>A0A328FKZ6</accession>
<keyword evidence="4" id="KW-0862">Zinc</keyword>
<organism evidence="7 8">
    <name type="scientific">Desulfobacter hydrogenophilus</name>
    <dbReference type="NCBI Taxonomy" id="2291"/>
    <lineage>
        <taxon>Bacteria</taxon>
        <taxon>Pseudomonadati</taxon>
        <taxon>Thermodesulfobacteriota</taxon>
        <taxon>Desulfobacteria</taxon>
        <taxon>Desulfobacterales</taxon>
        <taxon>Desulfobacteraceae</taxon>
        <taxon>Desulfobacter</taxon>
    </lineage>
</organism>
<evidence type="ECO:0000313" key="9">
    <source>
        <dbReference type="Proteomes" id="UP000293902"/>
    </source>
</evidence>
<dbReference type="Proteomes" id="UP000248798">
    <property type="component" value="Unassembled WGS sequence"/>
</dbReference>
<evidence type="ECO:0000256" key="1">
    <source>
        <dbReference type="ARBA" id="ARBA00001947"/>
    </source>
</evidence>
<keyword evidence="2" id="KW-0479">Metal-binding</keyword>
<dbReference type="CDD" id="cd06251">
    <property type="entry name" value="M14_ASTE_ASPA-like"/>
    <property type="match status" value="1"/>
</dbReference>
<evidence type="ECO:0000256" key="4">
    <source>
        <dbReference type="ARBA" id="ARBA00022833"/>
    </source>
</evidence>
<dbReference type="InterPro" id="IPR055438">
    <property type="entry name" value="AstE_AspA_cat"/>
</dbReference>
<evidence type="ECO:0000259" key="5">
    <source>
        <dbReference type="Pfam" id="PF24827"/>
    </source>
</evidence>
<dbReference type="EMBL" id="CP036313">
    <property type="protein sequence ID" value="QBH13445.1"/>
    <property type="molecule type" value="Genomic_DNA"/>
</dbReference>
<evidence type="ECO:0000313" key="8">
    <source>
        <dbReference type="Proteomes" id="UP000248798"/>
    </source>
</evidence>
<evidence type="ECO:0000313" key="7">
    <source>
        <dbReference type="EMBL" id="RAM03697.1"/>
    </source>
</evidence>
<dbReference type="GO" id="GO:0016788">
    <property type="term" value="F:hydrolase activity, acting on ester bonds"/>
    <property type="evidence" value="ECO:0007669"/>
    <property type="project" value="InterPro"/>
</dbReference>
<evidence type="ECO:0000313" key="6">
    <source>
        <dbReference type="EMBL" id="QBH13445.1"/>
    </source>
</evidence>
<keyword evidence="3" id="KW-0378">Hydrolase</keyword>
<dbReference type="RefSeq" id="WP_111952902.1">
    <property type="nucleotide sequence ID" value="NZ_CP036313.1"/>
</dbReference>
<name>A0A328FKZ6_9BACT</name>
<dbReference type="PANTHER" id="PTHR37326">
    <property type="entry name" value="BLL3975 PROTEIN"/>
    <property type="match status" value="1"/>
</dbReference>
<dbReference type="Proteomes" id="UP000293902">
    <property type="component" value="Chromosome"/>
</dbReference>
<dbReference type="PANTHER" id="PTHR37326:SF2">
    <property type="entry name" value="SUCCINYLGLUTAMATE DESUCCINYLASE_ASPARTOACYLASE FAMILY PROTEIN"/>
    <property type="match status" value="1"/>
</dbReference>
<dbReference type="SUPFAM" id="SSF53187">
    <property type="entry name" value="Zn-dependent exopeptidases"/>
    <property type="match status" value="1"/>
</dbReference>
<dbReference type="GO" id="GO:0046872">
    <property type="term" value="F:metal ion binding"/>
    <property type="evidence" value="ECO:0007669"/>
    <property type="project" value="UniProtKB-KW"/>
</dbReference>
<dbReference type="Gene3D" id="3.40.630.10">
    <property type="entry name" value="Zn peptidases"/>
    <property type="match status" value="1"/>
</dbReference>
<dbReference type="GO" id="GO:0016811">
    <property type="term" value="F:hydrolase activity, acting on carbon-nitrogen (but not peptide) bonds, in linear amides"/>
    <property type="evidence" value="ECO:0007669"/>
    <property type="project" value="InterPro"/>
</dbReference>
<reference evidence="6 9" key="2">
    <citation type="submission" date="2019-02" db="EMBL/GenBank/DDBJ databases">
        <title>Complete genome sequence of Desulfobacter hydrogenophilus AcRS1.</title>
        <authorList>
            <person name="Marietou A."/>
            <person name="Lund M.B."/>
            <person name="Marshall I.P.G."/>
            <person name="Schreiber L."/>
            <person name="Jorgensen B."/>
        </authorList>
    </citation>
    <scope>NUCLEOTIDE SEQUENCE [LARGE SCALE GENOMIC DNA]</scope>
    <source>
        <strain evidence="6 9">AcRS1</strain>
    </source>
</reference>
<dbReference type="Pfam" id="PF24827">
    <property type="entry name" value="AstE_AspA_cat"/>
    <property type="match status" value="1"/>
</dbReference>
<keyword evidence="9" id="KW-1185">Reference proteome</keyword>
<dbReference type="InterPro" id="IPR053138">
    <property type="entry name" value="N-alpha-Ac-DABA_deacetylase"/>
</dbReference>
<dbReference type="InterPro" id="IPR043795">
    <property type="entry name" value="N-alpha-Ac-DABA-like"/>
</dbReference>
<comment type="cofactor">
    <cofactor evidence="1">
        <name>Zn(2+)</name>
        <dbReference type="ChEBI" id="CHEBI:29105"/>
    </cofactor>
</comment>
<dbReference type="PIRSF" id="PIRSF039012">
    <property type="entry name" value="ASP"/>
    <property type="match status" value="1"/>
</dbReference>
<protein>
    <submittedName>
        <fullName evidence="6 7">Succinylglutamate desuccinylase</fullName>
    </submittedName>
</protein>
<dbReference type="OrthoDB" id="9782876at2"/>
<feature type="domain" description="Succinylglutamate desuccinylase/Aspartoacylase catalytic" evidence="5">
    <location>
        <begin position="54"/>
        <end position="232"/>
    </location>
</feature>
<dbReference type="EMBL" id="QLNI01000002">
    <property type="protein sequence ID" value="RAM03697.1"/>
    <property type="molecule type" value="Genomic_DNA"/>
</dbReference>
<evidence type="ECO:0000256" key="3">
    <source>
        <dbReference type="ARBA" id="ARBA00022801"/>
    </source>
</evidence>
<gene>
    <name evidence="7" type="ORF">DO021_01160</name>
    <name evidence="6" type="ORF">EYB58_11230</name>
</gene>